<keyword evidence="2" id="KW-1185">Reference proteome</keyword>
<reference evidence="1 2" key="1">
    <citation type="journal article" date="2021" name="Elife">
        <title>Chloroplast acquisition without the gene transfer in kleptoplastic sea slugs, Plakobranchus ocellatus.</title>
        <authorList>
            <person name="Maeda T."/>
            <person name="Takahashi S."/>
            <person name="Yoshida T."/>
            <person name="Shimamura S."/>
            <person name="Takaki Y."/>
            <person name="Nagai Y."/>
            <person name="Toyoda A."/>
            <person name="Suzuki Y."/>
            <person name="Arimoto A."/>
            <person name="Ishii H."/>
            <person name="Satoh N."/>
            <person name="Nishiyama T."/>
            <person name="Hasebe M."/>
            <person name="Maruyama T."/>
            <person name="Minagawa J."/>
            <person name="Obokata J."/>
            <person name="Shigenobu S."/>
        </authorList>
    </citation>
    <scope>NUCLEOTIDE SEQUENCE [LARGE SCALE GENOMIC DNA]</scope>
</reference>
<comment type="caution">
    <text evidence="1">The sequence shown here is derived from an EMBL/GenBank/DDBJ whole genome shotgun (WGS) entry which is preliminary data.</text>
</comment>
<dbReference type="AlphaFoldDB" id="A0AAV3ZJ37"/>
<evidence type="ECO:0000313" key="2">
    <source>
        <dbReference type="Proteomes" id="UP000735302"/>
    </source>
</evidence>
<evidence type="ECO:0000313" key="1">
    <source>
        <dbReference type="EMBL" id="GFN99125.1"/>
    </source>
</evidence>
<dbReference type="EMBL" id="BLXT01002947">
    <property type="protein sequence ID" value="GFN99125.1"/>
    <property type="molecule type" value="Genomic_DNA"/>
</dbReference>
<proteinExistence type="predicted"/>
<dbReference type="Proteomes" id="UP000735302">
    <property type="component" value="Unassembled WGS sequence"/>
</dbReference>
<organism evidence="1 2">
    <name type="scientific">Plakobranchus ocellatus</name>
    <dbReference type="NCBI Taxonomy" id="259542"/>
    <lineage>
        <taxon>Eukaryota</taxon>
        <taxon>Metazoa</taxon>
        <taxon>Spiralia</taxon>
        <taxon>Lophotrochozoa</taxon>
        <taxon>Mollusca</taxon>
        <taxon>Gastropoda</taxon>
        <taxon>Heterobranchia</taxon>
        <taxon>Euthyneura</taxon>
        <taxon>Panpulmonata</taxon>
        <taxon>Sacoglossa</taxon>
        <taxon>Placobranchoidea</taxon>
        <taxon>Plakobranchidae</taxon>
        <taxon>Plakobranchus</taxon>
    </lineage>
</organism>
<name>A0AAV3ZJ37_9GAST</name>
<accession>A0AAV3ZJ37</accession>
<sequence length="107" mass="11596">MGTEVFRLLEETALVQDTVDLLATVALWNNPFLASVETTFVRVVVQSVAKQLRGLVCYKKSKVGPTLNPSIEEPGVGSGVFLAYGIMPPLLSPDLKRPGYPFSAGWT</sequence>
<gene>
    <name evidence="1" type="ORF">PoB_002563100</name>
</gene>
<protein>
    <submittedName>
        <fullName evidence="1">Uncharacterized protein</fullName>
    </submittedName>
</protein>